<protein>
    <submittedName>
        <fullName evidence="1">GLPGLI family protein</fullName>
    </submittedName>
</protein>
<dbReference type="InterPro" id="IPR005901">
    <property type="entry name" value="GLPGLI"/>
</dbReference>
<accession>A0ABU1TT68</accession>
<gene>
    <name evidence="1" type="ORF">J2X31_003099</name>
</gene>
<dbReference type="EMBL" id="JAVDVI010000015">
    <property type="protein sequence ID" value="MDR6969073.1"/>
    <property type="molecule type" value="Genomic_DNA"/>
</dbReference>
<dbReference type="NCBIfam" id="TIGR01200">
    <property type="entry name" value="GLPGLI"/>
    <property type="match status" value="1"/>
</dbReference>
<evidence type="ECO:0000313" key="2">
    <source>
        <dbReference type="Proteomes" id="UP001255185"/>
    </source>
</evidence>
<dbReference type="Proteomes" id="UP001255185">
    <property type="component" value="Unassembled WGS sequence"/>
</dbReference>
<comment type="caution">
    <text evidence="1">The sequence shown here is derived from an EMBL/GenBank/DDBJ whole genome shotgun (WGS) entry which is preliminary data.</text>
</comment>
<dbReference type="RefSeq" id="WP_310027791.1">
    <property type="nucleotide sequence ID" value="NZ_JAVDVI010000015.1"/>
</dbReference>
<keyword evidence="2" id="KW-1185">Reference proteome</keyword>
<organism evidence="1 2">
    <name type="scientific">Flavobacterium arsenatis</name>
    <dbReference type="NCBI Taxonomy" id="1484332"/>
    <lineage>
        <taxon>Bacteria</taxon>
        <taxon>Pseudomonadati</taxon>
        <taxon>Bacteroidota</taxon>
        <taxon>Flavobacteriia</taxon>
        <taxon>Flavobacteriales</taxon>
        <taxon>Flavobacteriaceae</taxon>
        <taxon>Flavobacterium</taxon>
    </lineage>
</organism>
<name>A0ABU1TT68_9FLAO</name>
<reference evidence="1 2" key="1">
    <citation type="submission" date="2023-07" db="EMBL/GenBank/DDBJ databases">
        <title>Sorghum-associated microbial communities from plants grown in Nebraska, USA.</title>
        <authorList>
            <person name="Schachtman D."/>
        </authorList>
    </citation>
    <scope>NUCLEOTIDE SEQUENCE [LARGE SCALE GENOMIC DNA]</scope>
    <source>
        <strain evidence="1 2">3773</strain>
    </source>
</reference>
<sequence>MNFLKSTVIWSITLSSFYCNSQTIETNISFTPSKVSAKYLDQSKFNVYYDYQYLRVPEKKTTQQIALTVLQIGNSYSKFSDVHKLQLDSLFIAYLEKDKIQAKEINVSLSIQAKVGFEIDIINQFQDSVFVFEQSISSDNYEFNVGKTKQHWKLKEEFKEILGYKVQCATIYFGGRNWTAWFTNEIPLAYGPYVFGGLPGLILEVYDSKENFKFTFSGINQKPTSIYLYVTEKKTSITRPEFIKIEKKYHDKPYLFYQDIDQADKKSLPYNPIEIFDK</sequence>
<dbReference type="Pfam" id="PF22252">
    <property type="entry name" value="PNGase_F-II_N"/>
    <property type="match status" value="1"/>
</dbReference>
<evidence type="ECO:0000313" key="1">
    <source>
        <dbReference type="EMBL" id="MDR6969073.1"/>
    </source>
</evidence>
<proteinExistence type="predicted"/>